<dbReference type="InterPro" id="IPR001138">
    <property type="entry name" value="Zn2Cys6_DnaBD"/>
</dbReference>
<dbReference type="PROSITE" id="PS50048">
    <property type="entry name" value="ZN2_CY6_FUNGAL_2"/>
    <property type="match status" value="1"/>
</dbReference>
<feature type="non-terminal residue" evidence="8">
    <location>
        <position position="636"/>
    </location>
</feature>
<keyword evidence="2" id="KW-0479">Metal-binding</keyword>
<gene>
    <name evidence="8" type="ORF">VTL71DRAFT_7650</name>
</gene>
<protein>
    <recommendedName>
        <fullName evidence="7">Zn(2)-C6 fungal-type domain-containing protein</fullName>
    </recommendedName>
</protein>
<proteinExistence type="predicted"/>
<dbReference type="Pfam" id="PF04082">
    <property type="entry name" value="Fungal_trans"/>
    <property type="match status" value="1"/>
</dbReference>
<evidence type="ECO:0000256" key="4">
    <source>
        <dbReference type="ARBA" id="ARBA00023163"/>
    </source>
</evidence>
<evidence type="ECO:0000256" key="1">
    <source>
        <dbReference type="ARBA" id="ARBA00004123"/>
    </source>
</evidence>
<sequence>MPIVSGGAGRPSTACRQCRIQKLRCSGDLPSCNRCVRLHRLCQYPDHSVSDTSPGLTVPFAAPSRRQQQSRPSQVDVGSMLQRRHLDPSSNTCVTTRAETHLGVPSHLVSDLIDTFFTHAYNADLLLHKESFLRDQRDGRVRQHVLLSLCAFAAIFHRDSNGHTSLKEHGFATEWAESGARLVLQEVEKPTEDNIVSFLILALFWYSQGNWRRSYIHKGNAIHTAHILRLNNSRSDDHNPLKAELSRRRFWACFLMKCHSLESMSAIDTPAMITSLPLPWDESDFAVGTSAHPPMLLNTQSNDNGIYSTLVRAMSYWSMTHQLVKSPNVDSGTRLSEIYHLDSEICKWWSELPNKLRLDTANLSQTPRNDLPRLILLHSVYYQCLCAMHSSIVPLYSWGKQEQVPARALQLSAQIAYDNACTLSELFRSILEQLPDTSDLASFVGYAAYCGCAIQIPFMGCSNIAVRERATTNVQANLQIIHSIGVNWKFVLILASYAEHIMDAHRKHPLHLTNEPRLLPLNKLNGFPIVASKARASILEHNTVLWREDSVSVQGEEITDLGLGNEQVEAWGQSVSLNDSGIPEGPSEDVDRITHSTHGAISPVDWQSIPRPWDDLPEEFFHPILDATDLFDMLLE</sequence>
<dbReference type="SMART" id="SM00066">
    <property type="entry name" value="GAL4"/>
    <property type="match status" value="1"/>
</dbReference>
<accession>A0ABR4BUU1</accession>
<evidence type="ECO:0000256" key="2">
    <source>
        <dbReference type="ARBA" id="ARBA00022723"/>
    </source>
</evidence>
<comment type="caution">
    <text evidence="8">The sequence shown here is derived from an EMBL/GenBank/DDBJ whole genome shotgun (WGS) entry which is preliminary data.</text>
</comment>
<dbReference type="SUPFAM" id="SSF57701">
    <property type="entry name" value="Zn2/Cys6 DNA-binding domain"/>
    <property type="match status" value="1"/>
</dbReference>
<dbReference type="Pfam" id="PF00172">
    <property type="entry name" value="Zn_clus"/>
    <property type="match status" value="1"/>
</dbReference>
<feature type="domain" description="Zn(2)-C6 fungal-type" evidence="7">
    <location>
        <begin position="14"/>
        <end position="44"/>
    </location>
</feature>
<dbReference type="InterPro" id="IPR007219">
    <property type="entry name" value="XnlR_reg_dom"/>
</dbReference>
<dbReference type="CDD" id="cd00067">
    <property type="entry name" value="GAL4"/>
    <property type="match status" value="1"/>
</dbReference>
<keyword evidence="9" id="KW-1185">Reference proteome</keyword>
<dbReference type="CDD" id="cd12148">
    <property type="entry name" value="fungal_TF_MHR"/>
    <property type="match status" value="1"/>
</dbReference>
<reference evidence="8 9" key="1">
    <citation type="journal article" date="2024" name="Commun. Biol.">
        <title>Comparative genomic analysis of thermophilic fungi reveals convergent evolutionary adaptations and gene losses.</title>
        <authorList>
            <person name="Steindorff A.S."/>
            <person name="Aguilar-Pontes M.V."/>
            <person name="Robinson A.J."/>
            <person name="Andreopoulos B."/>
            <person name="LaButti K."/>
            <person name="Kuo A."/>
            <person name="Mondo S."/>
            <person name="Riley R."/>
            <person name="Otillar R."/>
            <person name="Haridas S."/>
            <person name="Lipzen A."/>
            <person name="Grimwood J."/>
            <person name="Schmutz J."/>
            <person name="Clum A."/>
            <person name="Reid I.D."/>
            <person name="Moisan M.C."/>
            <person name="Butler G."/>
            <person name="Nguyen T.T.M."/>
            <person name="Dewar K."/>
            <person name="Conant G."/>
            <person name="Drula E."/>
            <person name="Henrissat B."/>
            <person name="Hansel C."/>
            <person name="Singer S."/>
            <person name="Hutchinson M.I."/>
            <person name="de Vries R.P."/>
            <person name="Natvig D.O."/>
            <person name="Powell A.J."/>
            <person name="Tsang A."/>
            <person name="Grigoriev I.V."/>
        </authorList>
    </citation>
    <scope>NUCLEOTIDE SEQUENCE [LARGE SCALE GENOMIC DNA]</scope>
    <source>
        <strain evidence="8 9">CBS 494.80</strain>
    </source>
</reference>
<dbReference type="Gene3D" id="4.10.240.10">
    <property type="entry name" value="Zn(2)-C6 fungal-type DNA-binding domain"/>
    <property type="match status" value="1"/>
</dbReference>
<keyword evidence="4" id="KW-0804">Transcription</keyword>
<evidence type="ECO:0000256" key="3">
    <source>
        <dbReference type="ARBA" id="ARBA00023015"/>
    </source>
</evidence>
<dbReference type="InterPro" id="IPR050815">
    <property type="entry name" value="TF_fung"/>
</dbReference>
<feature type="region of interest" description="Disordered" evidence="6">
    <location>
        <begin position="49"/>
        <end position="78"/>
    </location>
</feature>
<evidence type="ECO:0000256" key="6">
    <source>
        <dbReference type="SAM" id="MobiDB-lite"/>
    </source>
</evidence>
<dbReference type="InterPro" id="IPR036864">
    <property type="entry name" value="Zn2-C6_fun-type_DNA-bd_sf"/>
</dbReference>
<evidence type="ECO:0000313" key="9">
    <source>
        <dbReference type="Proteomes" id="UP001595075"/>
    </source>
</evidence>
<keyword evidence="5" id="KW-0539">Nucleus</keyword>
<dbReference type="PANTHER" id="PTHR47338">
    <property type="entry name" value="ZN(II)2CYS6 TRANSCRIPTION FACTOR (EUROFUNG)-RELATED"/>
    <property type="match status" value="1"/>
</dbReference>
<evidence type="ECO:0000256" key="5">
    <source>
        <dbReference type="ARBA" id="ARBA00023242"/>
    </source>
</evidence>
<keyword evidence="3" id="KW-0805">Transcription regulation</keyword>
<organism evidence="8 9">
    <name type="scientific">Oculimacula yallundae</name>
    <dbReference type="NCBI Taxonomy" id="86028"/>
    <lineage>
        <taxon>Eukaryota</taxon>
        <taxon>Fungi</taxon>
        <taxon>Dikarya</taxon>
        <taxon>Ascomycota</taxon>
        <taxon>Pezizomycotina</taxon>
        <taxon>Leotiomycetes</taxon>
        <taxon>Helotiales</taxon>
        <taxon>Ploettnerulaceae</taxon>
        <taxon>Oculimacula</taxon>
    </lineage>
</organism>
<name>A0ABR4BUU1_9HELO</name>
<evidence type="ECO:0000259" key="7">
    <source>
        <dbReference type="PROSITE" id="PS50048"/>
    </source>
</evidence>
<dbReference type="Proteomes" id="UP001595075">
    <property type="component" value="Unassembled WGS sequence"/>
</dbReference>
<dbReference type="EMBL" id="JAZHXI010000019">
    <property type="protein sequence ID" value="KAL2061377.1"/>
    <property type="molecule type" value="Genomic_DNA"/>
</dbReference>
<evidence type="ECO:0000313" key="8">
    <source>
        <dbReference type="EMBL" id="KAL2061377.1"/>
    </source>
</evidence>
<dbReference type="PROSITE" id="PS00463">
    <property type="entry name" value="ZN2_CY6_FUNGAL_1"/>
    <property type="match status" value="1"/>
</dbReference>
<dbReference type="PANTHER" id="PTHR47338:SF5">
    <property type="entry name" value="ZN(II)2CYS6 TRANSCRIPTION FACTOR (EUROFUNG)"/>
    <property type="match status" value="1"/>
</dbReference>
<comment type="subcellular location">
    <subcellularLocation>
        <location evidence="1">Nucleus</location>
    </subcellularLocation>
</comment>
<feature type="compositionally biased region" description="Low complexity" evidence="6">
    <location>
        <begin position="63"/>
        <end position="74"/>
    </location>
</feature>